<dbReference type="AlphaFoldDB" id="M0CH97"/>
<evidence type="ECO:0000256" key="1">
    <source>
        <dbReference type="SAM" id="Phobius"/>
    </source>
</evidence>
<protein>
    <submittedName>
        <fullName evidence="2">Cox-type terminal oxidase subunit I</fullName>
    </submittedName>
</protein>
<name>M0CH97_9EURY</name>
<gene>
    <name evidence="2" type="ORF">C475_16201</name>
</gene>
<feature type="transmembrane region" description="Helical" evidence="1">
    <location>
        <begin position="71"/>
        <end position="93"/>
    </location>
</feature>
<reference evidence="2 3" key="1">
    <citation type="journal article" date="2014" name="PLoS Genet.">
        <title>Phylogenetically driven sequencing of extremely halophilic archaea reveals strategies for static and dynamic osmo-response.</title>
        <authorList>
            <person name="Becker E.A."/>
            <person name="Seitzer P.M."/>
            <person name="Tritt A."/>
            <person name="Larsen D."/>
            <person name="Krusor M."/>
            <person name="Yao A.I."/>
            <person name="Wu D."/>
            <person name="Madern D."/>
            <person name="Eisen J.A."/>
            <person name="Darling A.E."/>
            <person name="Facciotti M.T."/>
        </authorList>
    </citation>
    <scope>NUCLEOTIDE SEQUENCE [LARGE SCALE GENOMIC DNA]</scope>
    <source>
        <strain evidence="2 3">2-9-1</strain>
    </source>
</reference>
<keyword evidence="1" id="KW-0812">Transmembrane</keyword>
<organism evidence="2 3">
    <name type="scientific">Halosimplex carlsbadense 2-9-1</name>
    <dbReference type="NCBI Taxonomy" id="797114"/>
    <lineage>
        <taxon>Archaea</taxon>
        <taxon>Methanobacteriati</taxon>
        <taxon>Methanobacteriota</taxon>
        <taxon>Stenosarchaea group</taxon>
        <taxon>Halobacteria</taxon>
        <taxon>Halobacteriales</taxon>
        <taxon>Haloarculaceae</taxon>
        <taxon>Halosimplex</taxon>
    </lineage>
</organism>
<evidence type="ECO:0000313" key="3">
    <source>
        <dbReference type="Proteomes" id="UP000011626"/>
    </source>
</evidence>
<keyword evidence="1" id="KW-1133">Transmembrane helix</keyword>
<sequence length="106" mass="11553">MADIATLTLSGLTAAFLLGVFVWVVRLEDWRSYTPVVGRGGAGGGYVAGEERAHEPSGIVRWLTTVDHRDIGLMYGAFAVLAFRQIVFVWNLVQSWLEGPTATRGT</sequence>
<comment type="caution">
    <text evidence="2">The sequence shown here is derived from an EMBL/GenBank/DDBJ whole genome shotgun (WGS) entry which is preliminary data.</text>
</comment>
<feature type="transmembrane region" description="Helical" evidence="1">
    <location>
        <begin position="6"/>
        <end position="25"/>
    </location>
</feature>
<proteinExistence type="predicted"/>
<dbReference type="STRING" id="797114.C475_16201"/>
<dbReference type="EMBL" id="AOIU01000035">
    <property type="protein sequence ID" value="ELZ22660.1"/>
    <property type="molecule type" value="Genomic_DNA"/>
</dbReference>
<dbReference type="eggNOG" id="arCOG01237">
    <property type="taxonomic scope" value="Archaea"/>
</dbReference>
<dbReference type="RefSeq" id="WP_006884907.1">
    <property type="nucleotide sequence ID" value="NZ_AOIU01000035.1"/>
</dbReference>
<dbReference type="Proteomes" id="UP000011626">
    <property type="component" value="Unassembled WGS sequence"/>
</dbReference>
<evidence type="ECO:0000313" key="2">
    <source>
        <dbReference type="EMBL" id="ELZ22660.1"/>
    </source>
</evidence>
<keyword evidence="3" id="KW-1185">Reference proteome</keyword>
<keyword evidence="1" id="KW-0472">Membrane</keyword>
<accession>M0CH97</accession>